<dbReference type="EMBL" id="CAJJDN010000070">
    <property type="protein sequence ID" value="CAD8098754.1"/>
    <property type="molecule type" value="Genomic_DNA"/>
</dbReference>
<organism evidence="1 2">
    <name type="scientific">Paramecium sonneborni</name>
    <dbReference type="NCBI Taxonomy" id="65129"/>
    <lineage>
        <taxon>Eukaryota</taxon>
        <taxon>Sar</taxon>
        <taxon>Alveolata</taxon>
        <taxon>Ciliophora</taxon>
        <taxon>Intramacronucleata</taxon>
        <taxon>Oligohymenophorea</taxon>
        <taxon>Peniculida</taxon>
        <taxon>Parameciidae</taxon>
        <taxon>Paramecium</taxon>
    </lineage>
</organism>
<proteinExistence type="predicted"/>
<evidence type="ECO:0000313" key="1">
    <source>
        <dbReference type="EMBL" id="CAD8098754.1"/>
    </source>
</evidence>
<reference evidence="1" key="1">
    <citation type="submission" date="2021-01" db="EMBL/GenBank/DDBJ databases">
        <authorList>
            <consortium name="Genoscope - CEA"/>
            <person name="William W."/>
        </authorList>
    </citation>
    <scope>NUCLEOTIDE SEQUENCE</scope>
</reference>
<accession>A0A8S1P7E6</accession>
<keyword evidence="2" id="KW-1185">Reference proteome</keyword>
<evidence type="ECO:0000313" key="2">
    <source>
        <dbReference type="Proteomes" id="UP000692954"/>
    </source>
</evidence>
<dbReference type="Proteomes" id="UP000692954">
    <property type="component" value="Unassembled WGS sequence"/>
</dbReference>
<name>A0A8S1P7E6_9CILI</name>
<dbReference type="AlphaFoldDB" id="A0A8S1P7E6"/>
<protein>
    <submittedName>
        <fullName evidence="1">Uncharacterized protein</fullName>
    </submittedName>
</protein>
<gene>
    <name evidence="1" type="ORF">PSON_ATCC_30995.1.T0700280</name>
</gene>
<sequence>MIIYILKFCKLFLFQQINQVKYQSMDEEKKQYSKINKEIRQEIIDKICLQKKPLLEVAQEYQLLASTCKSIVNTYMKEGRVGKKESRIRKLKKVITTYHIILNPLQPILSQVQIQKNVENCVEQSQKSRHETEEVQDENKQEIQSLDLSIQQWTQSLLNQIQALNQQYKDSQFIRQN</sequence>
<dbReference type="OrthoDB" id="302588at2759"/>
<comment type="caution">
    <text evidence="1">The sequence shown here is derived from an EMBL/GenBank/DDBJ whole genome shotgun (WGS) entry which is preliminary data.</text>
</comment>